<dbReference type="Proteomes" id="UP001527925">
    <property type="component" value="Unassembled WGS sequence"/>
</dbReference>
<proteinExistence type="predicted"/>
<organism evidence="1 2">
    <name type="scientific">Polyrhizophydium stewartii</name>
    <dbReference type="NCBI Taxonomy" id="2732419"/>
    <lineage>
        <taxon>Eukaryota</taxon>
        <taxon>Fungi</taxon>
        <taxon>Fungi incertae sedis</taxon>
        <taxon>Chytridiomycota</taxon>
        <taxon>Chytridiomycota incertae sedis</taxon>
        <taxon>Chytridiomycetes</taxon>
        <taxon>Rhizophydiales</taxon>
        <taxon>Rhizophydiales incertae sedis</taxon>
        <taxon>Polyrhizophydium</taxon>
    </lineage>
</organism>
<name>A0ABR4N5I4_9FUNG</name>
<dbReference type="EMBL" id="JADGIZ020000030">
    <property type="protein sequence ID" value="KAL2914808.1"/>
    <property type="molecule type" value="Genomic_DNA"/>
</dbReference>
<evidence type="ECO:0000313" key="1">
    <source>
        <dbReference type="EMBL" id="KAL2914808.1"/>
    </source>
</evidence>
<sequence>MIHVYENSAALSITLTCQRITDRLENFVVIHFGIVIFVNHERNQFRVAFHRSSLELSLTKDDIIAHFPSLDE</sequence>
<protein>
    <submittedName>
        <fullName evidence="1">Uncharacterized protein</fullName>
    </submittedName>
</protein>
<reference evidence="1 2" key="1">
    <citation type="submission" date="2023-09" db="EMBL/GenBank/DDBJ databases">
        <title>Pangenome analysis of Batrachochytrium dendrobatidis and related Chytrids.</title>
        <authorList>
            <person name="Yacoub M.N."/>
            <person name="Stajich J.E."/>
            <person name="James T.Y."/>
        </authorList>
    </citation>
    <scope>NUCLEOTIDE SEQUENCE [LARGE SCALE GENOMIC DNA]</scope>
    <source>
        <strain evidence="1 2">JEL0888</strain>
    </source>
</reference>
<comment type="caution">
    <text evidence="1">The sequence shown here is derived from an EMBL/GenBank/DDBJ whole genome shotgun (WGS) entry which is preliminary data.</text>
</comment>
<keyword evidence="2" id="KW-1185">Reference proteome</keyword>
<gene>
    <name evidence="1" type="ORF">HK105_205740</name>
</gene>
<accession>A0ABR4N5I4</accession>
<evidence type="ECO:0000313" key="2">
    <source>
        <dbReference type="Proteomes" id="UP001527925"/>
    </source>
</evidence>